<name>A0ABR3JVF6_9AGAR</name>
<dbReference type="PANTHER" id="PTHR44145:SF3">
    <property type="entry name" value="DNAJ HOMOLOG SUBFAMILY A MEMBER 3, MITOCHONDRIAL"/>
    <property type="match status" value="1"/>
</dbReference>
<dbReference type="InterPro" id="IPR051938">
    <property type="entry name" value="Apopto_cytoskel_mod"/>
</dbReference>
<dbReference type="SUPFAM" id="SSF46565">
    <property type="entry name" value="Chaperone J-domain"/>
    <property type="match status" value="1"/>
</dbReference>
<keyword evidence="1" id="KW-0143">Chaperone</keyword>
<evidence type="ECO:0000256" key="1">
    <source>
        <dbReference type="ARBA" id="ARBA00023186"/>
    </source>
</evidence>
<reference evidence="4" key="1">
    <citation type="submission" date="2024-06" db="EMBL/GenBank/DDBJ databases">
        <title>Multi-omics analyses provide insights into the biosynthesis of the anticancer antibiotic pleurotin in Hohenbuehelia grisea.</title>
        <authorList>
            <person name="Weaver J.A."/>
            <person name="Alberti F."/>
        </authorList>
    </citation>
    <scope>NUCLEOTIDE SEQUENCE [LARGE SCALE GENOMIC DNA]</scope>
    <source>
        <strain evidence="4">T-177</strain>
    </source>
</reference>
<proteinExistence type="predicted"/>
<dbReference type="Pfam" id="PF00226">
    <property type="entry name" value="DnaJ"/>
    <property type="match status" value="1"/>
</dbReference>
<evidence type="ECO:0000313" key="4">
    <source>
        <dbReference type="Proteomes" id="UP001556367"/>
    </source>
</evidence>
<dbReference type="InterPro" id="IPR036869">
    <property type="entry name" value="J_dom_sf"/>
</dbReference>
<accession>A0ABR3JVF6</accession>
<evidence type="ECO:0000259" key="2">
    <source>
        <dbReference type="PROSITE" id="PS50076"/>
    </source>
</evidence>
<keyword evidence="4" id="KW-1185">Reference proteome</keyword>
<dbReference type="CDD" id="cd06257">
    <property type="entry name" value="DnaJ"/>
    <property type="match status" value="1"/>
</dbReference>
<dbReference type="PANTHER" id="PTHR44145">
    <property type="entry name" value="DNAJ HOMOLOG SUBFAMILY A MEMBER 3, MITOCHONDRIAL"/>
    <property type="match status" value="1"/>
</dbReference>
<organism evidence="3 4">
    <name type="scientific">Hohenbuehelia grisea</name>
    <dbReference type="NCBI Taxonomy" id="104357"/>
    <lineage>
        <taxon>Eukaryota</taxon>
        <taxon>Fungi</taxon>
        <taxon>Dikarya</taxon>
        <taxon>Basidiomycota</taxon>
        <taxon>Agaricomycotina</taxon>
        <taxon>Agaricomycetes</taxon>
        <taxon>Agaricomycetidae</taxon>
        <taxon>Agaricales</taxon>
        <taxon>Pleurotineae</taxon>
        <taxon>Pleurotaceae</taxon>
        <taxon>Hohenbuehelia</taxon>
    </lineage>
</organism>
<gene>
    <name evidence="3" type="ORF">HGRIS_011553</name>
</gene>
<feature type="domain" description="J" evidence="2">
    <location>
        <begin position="43"/>
        <end position="127"/>
    </location>
</feature>
<sequence length="216" mass="25220">MRIHRPRLELIRQASSSLLARSISTHPSHLSSHFPFPLHSRPTPHEIFHLPHGASQNDIKTRYYELVRAHHPDSTYCRSLSAAERHKRFQSITAAYDALRGKKPHVWRDPYVDEVMRRKRAYYSHYSQRPRPEYSYAGRHDWHASADDRWKDRIILFVGITVRYHNLYLILTFPLTCVYATSLDPRCWSHARSIHVPSADGETTPLRGFQPSSSTA</sequence>
<comment type="caution">
    <text evidence="3">The sequence shown here is derived from an EMBL/GenBank/DDBJ whole genome shotgun (WGS) entry which is preliminary data.</text>
</comment>
<dbReference type="Gene3D" id="1.10.287.110">
    <property type="entry name" value="DnaJ domain"/>
    <property type="match status" value="1"/>
</dbReference>
<protein>
    <recommendedName>
        <fullName evidence="2">J domain-containing protein</fullName>
    </recommendedName>
</protein>
<dbReference type="PROSITE" id="PS50076">
    <property type="entry name" value="DNAJ_2"/>
    <property type="match status" value="1"/>
</dbReference>
<dbReference type="PRINTS" id="PR00625">
    <property type="entry name" value="JDOMAIN"/>
</dbReference>
<dbReference type="EMBL" id="JASNQZ010000002">
    <property type="protein sequence ID" value="KAL0959885.1"/>
    <property type="molecule type" value="Genomic_DNA"/>
</dbReference>
<dbReference type="SMART" id="SM00271">
    <property type="entry name" value="DnaJ"/>
    <property type="match status" value="1"/>
</dbReference>
<evidence type="ECO:0000313" key="3">
    <source>
        <dbReference type="EMBL" id="KAL0959885.1"/>
    </source>
</evidence>
<dbReference type="Proteomes" id="UP001556367">
    <property type="component" value="Unassembled WGS sequence"/>
</dbReference>
<dbReference type="InterPro" id="IPR001623">
    <property type="entry name" value="DnaJ_domain"/>
</dbReference>